<dbReference type="RefSeq" id="XP_067494470.1">
    <property type="nucleotide sequence ID" value="XM_067631978.1"/>
</dbReference>
<dbReference type="AlphaFoldDB" id="A0A437ACS7"/>
<evidence type="ECO:0000313" key="1">
    <source>
        <dbReference type="EMBL" id="RVD88926.1"/>
    </source>
</evidence>
<organism evidence="1 2">
    <name type="scientific">Arthrobotrys flagrans</name>
    <name type="common">Nematode-trapping fungus</name>
    <name type="synonym">Trichothecium flagrans</name>
    <dbReference type="NCBI Taxonomy" id="97331"/>
    <lineage>
        <taxon>Eukaryota</taxon>
        <taxon>Fungi</taxon>
        <taxon>Dikarya</taxon>
        <taxon>Ascomycota</taxon>
        <taxon>Pezizomycotina</taxon>
        <taxon>Orbiliomycetes</taxon>
        <taxon>Orbiliales</taxon>
        <taxon>Orbiliaceae</taxon>
        <taxon>Arthrobotrys</taxon>
    </lineage>
</organism>
<dbReference type="EMBL" id="SAEB01000003">
    <property type="protein sequence ID" value="RVD88926.1"/>
    <property type="molecule type" value="Genomic_DNA"/>
</dbReference>
<reference evidence="1 2" key="1">
    <citation type="submission" date="2019-01" db="EMBL/GenBank/DDBJ databases">
        <title>Intercellular communication is required for trap formation in the nematode-trapping fungus Duddingtonia flagrans.</title>
        <authorList>
            <person name="Youssar L."/>
            <person name="Wernet V."/>
            <person name="Hensel N."/>
            <person name="Hildebrandt H.-G."/>
            <person name="Fischer R."/>
        </authorList>
    </citation>
    <scope>NUCLEOTIDE SEQUENCE [LARGE SCALE GENOMIC DNA]</scope>
    <source>
        <strain evidence="1 2">CBS H-5679</strain>
    </source>
</reference>
<comment type="caution">
    <text evidence="1">The sequence shown here is derived from an EMBL/GenBank/DDBJ whole genome shotgun (WGS) entry which is preliminary data.</text>
</comment>
<keyword evidence="2" id="KW-1185">Reference proteome</keyword>
<name>A0A437ACS7_ARTFL</name>
<dbReference type="VEuPathDB" id="FungiDB:DFL_003090"/>
<evidence type="ECO:0000313" key="2">
    <source>
        <dbReference type="Proteomes" id="UP000283090"/>
    </source>
</evidence>
<dbReference type="Proteomes" id="UP000283090">
    <property type="component" value="Unassembled WGS sequence"/>
</dbReference>
<sequence length="86" mass="9923">MLWTRRKERTVPSQFPSLLTFYFKRHPNKKPNSTFFSGTGTFSARFDSTANFRQLTRGRLATNRGPSISAFEYLTAVCFHKIQPSS</sequence>
<protein>
    <submittedName>
        <fullName evidence="1">Uncharacterized protein</fullName>
    </submittedName>
</protein>
<dbReference type="GeneID" id="93585401"/>
<accession>A0A437ACS7</accession>
<proteinExistence type="predicted"/>
<gene>
    <name evidence="1" type="ORF">DFL_003090</name>
</gene>